<dbReference type="RefSeq" id="WP_131236779.1">
    <property type="nucleotide sequence ID" value="NZ_SJTH01000009.1"/>
</dbReference>
<proteinExistence type="predicted"/>
<dbReference type="InterPro" id="IPR018728">
    <property type="entry name" value="DUF2268"/>
</dbReference>
<evidence type="ECO:0000313" key="2">
    <source>
        <dbReference type="EMBL" id="TCJ04422.1"/>
    </source>
</evidence>
<dbReference type="Proteomes" id="UP000293846">
    <property type="component" value="Unassembled WGS sequence"/>
</dbReference>
<dbReference type="EMBL" id="SJTH01000009">
    <property type="protein sequence ID" value="TCJ04422.1"/>
    <property type="molecule type" value="Genomic_DNA"/>
</dbReference>
<evidence type="ECO:0000313" key="3">
    <source>
        <dbReference type="Proteomes" id="UP000293846"/>
    </source>
</evidence>
<dbReference type="AlphaFoldDB" id="A0A4R1B3A8"/>
<name>A0A4R1B3A8_9BACI</name>
<gene>
    <name evidence="2" type="ORF">E0Y62_10015</name>
</gene>
<comment type="caution">
    <text evidence="2">The sequence shown here is derived from an EMBL/GenBank/DDBJ whole genome shotgun (WGS) entry which is preliminary data.</text>
</comment>
<reference evidence="2 3" key="1">
    <citation type="submission" date="2019-03" db="EMBL/GenBank/DDBJ databases">
        <authorList>
            <person name="Jensen L."/>
            <person name="Storgaard J."/>
            <person name="Sulaj E."/>
            <person name="Schramm A."/>
            <person name="Marshall I.P.G."/>
        </authorList>
    </citation>
    <scope>NUCLEOTIDE SEQUENCE [LARGE SCALE GENOMIC DNA]</scope>
    <source>
        <strain evidence="2 3">2017H2G3</strain>
    </source>
</reference>
<protein>
    <recommendedName>
        <fullName evidence="1">DUF2268 domain-containing protein</fullName>
    </recommendedName>
</protein>
<keyword evidence="3" id="KW-1185">Reference proteome</keyword>
<dbReference type="OrthoDB" id="2449457at2"/>
<organism evidence="2 3">
    <name type="scientific">Cytobacillus praedii</name>
    <dbReference type="NCBI Taxonomy" id="1742358"/>
    <lineage>
        <taxon>Bacteria</taxon>
        <taxon>Bacillati</taxon>
        <taxon>Bacillota</taxon>
        <taxon>Bacilli</taxon>
        <taxon>Bacillales</taxon>
        <taxon>Bacillaceae</taxon>
        <taxon>Cytobacillus</taxon>
    </lineage>
</organism>
<sequence>MKICQELLETFGEEKPGNIYNYLLNFGMYRPNRRTYEDYKKLKELNSWNTAERIYQGYRKKWKGPNVQIYIFPASANNSLFHKREGEKSGVAFKDKLFLFLPPLEDKKEIEALLIHEYHHVCRLNRQKKQILDCTLLDSIVLEGLAEHAVADYCGESYQAKWCQYYTQEEINTYWEKFLSKELHVTKNKKLHDEILYGFKGYPKMIGYAAGFEIVSRYCEDKKLRIEDSFNLPSEQFLLGFHS</sequence>
<accession>A0A4R1B3A8</accession>
<dbReference type="Pfam" id="PF10026">
    <property type="entry name" value="DUF2268"/>
    <property type="match status" value="1"/>
</dbReference>
<feature type="domain" description="DUF2268" evidence="1">
    <location>
        <begin position="48"/>
        <end position="238"/>
    </location>
</feature>
<dbReference type="STRING" id="1742358.GCA_001439605_01151"/>
<evidence type="ECO:0000259" key="1">
    <source>
        <dbReference type="Pfam" id="PF10026"/>
    </source>
</evidence>